<dbReference type="Pfam" id="PF01408">
    <property type="entry name" value="GFO_IDH_MocA"/>
    <property type="match status" value="1"/>
</dbReference>
<evidence type="ECO:0000259" key="2">
    <source>
        <dbReference type="Pfam" id="PF22725"/>
    </source>
</evidence>
<dbReference type="PANTHER" id="PTHR43377">
    <property type="entry name" value="BILIVERDIN REDUCTASE A"/>
    <property type="match status" value="1"/>
</dbReference>
<accession>A0AAJ6B693</accession>
<organism evidence="3 4">
    <name type="scientific">Candidatus Pedobacter colombiensis</name>
    <dbReference type="NCBI Taxonomy" id="3121371"/>
    <lineage>
        <taxon>Bacteria</taxon>
        <taxon>Pseudomonadati</taxon>
        <taxon>Bacteroidota</taxon>
        <taxon>Sphingobacteriia</taxon>
        <taxon>Sphingobacteriales</taxon>
        <taxon>Sphingobacteriaceae</taxon>
        <taxon>Pedobacter</taxon>
    </lineage>
</organism>
<feature type="domain" description="Gfo/Idh/MocA-like oxidoreductase N-terminal" evidence="1">
    <location>
        <begin position="2"/>
        <end position="121"/>
    </location>
</feature>
<protein>
    <submittedName>
        <fullName evidence="3">Gfo/Idh/MocA family oxidoreductase</fullName>
    </submittedName>
</protein>
<dbReference type="Gene3D" id="3.30.360.10">
    <property type="entry name" value="Dihydrodipicolinate Reductase, domain 2"/>
    <property type="match status" value="1"/>
</dbReference>
<dbReference type="InterPro" id="IPR055170">
    <property type="entry name" value="GFO_IDH_MocA-like_dom"/>
</dbReference>
<dbReference type="Proteomes" id="UP001214530">
    <property type="component" value="Chromosome"/>
</dbReference>
<feature type="domain" description="GFO/IDH/MocA-like oxidoreductase" evidence="2">
    <location>
        <begin position="129"/>
        <end position="232"/>
    </location>
</feature>
<dbReference type="AlphaFoldDB" id="A0AAJ6B693"/>
<evidence type="ECO:0000259" key="1">
    <source>
        <dbReference type="Pfam" id="PF01408"/>
    </source>
</evidence>
<gene>
    <name evidence="3" type="ORF">P0Y49_00665</name>
</gene>
<dbReference type="Pfam" id="PF22725">
    <property type="entry name" value="GFO_IDH_MocA_C3"/>
    <property type="match status" value="1"/>
</dbReference>
<evidence type="ECO:0000313" key="3">
    <source>
        <dbReference type="EMBL" id="WEK19667.1"/>
    </source>
</evidence>
<evidence type="ECO:0000313" key="4">
    <source>
        <dbReference type="Proteomes" id="UP001214530"/>
    </source>
</evidence>
<dbReference type="InterPro" id="IPR051450">
    <property type="entry name" value="Gfo/Idh/MocA_Oxidoreductases"/>
</dbReference>
<dbReference type="InterPro" id="IPR036291">
    <property type="entry name" value="NAD(P)-bd_dom_sf"/>
</dbReference>
<proteinExistence type="predicted"/>
<dbReference type="InterPro" id="IPR000683">
    <property type="entry name" value="Gfo/Idh/MocA-like_OxRdtase_N"/>
</dbReference>
<reference evidence="3" key="1">
    <citation type="submission" date="2023-03" db="EMBL/GenBank/DDBJ databases">
        <title>Andean soil-derived lignocellulolytic bacterial consortium as a source of novel taxa and putative plastic-active enzymes.</title>
        <authorList>
            <person name="Diaz-Garcia L."/>
            <person name="Chuvochina M."/>
            <person name="Feuerriegel G."/>
            <person name="Bunk B."/>
            <person name="Sproer C."/>
            <person name="Streit W.R."/>
            <person name="Rodriguez L.M."/>
            <person name="Overmann J."/>
            <person name="Jimenez D.J."/>
        </authorList>
    </citation>
    <scope>NUCLEOTIDE SEQUENCE</scope>
    <source>
        <strain evidence="3">MAG 3858</strain>
    </source>
</reference>
<dbReference type="PANTHER" id="PTHR43377:SF6">
    <property type="entry name" value="GFO_IDH_MOCA-LIKE OXIDOREDUCTASE N-TERMINAL DOMAIN-CONTAINING PROTEIN"/>
    <property type="match status" value="1"/>
</dbReference>
<dbReference type="Gene3D" id="3.40.50.720">
    <property type="entry name" value="NAD(P)-binding Rossmann-like Domain"/>
    <property type="match status" value="1"/>
</dbReference>
<sequence length="334" mass="37147">MIKIALIGYGYWGPNLLRNFSNLNNCEVKMVADSRIERLQLISKSHPNVECVTDAHDVLTSPGIDAVIIATPVFTHYAIAKKALENGKHVLIEKPMTASVSEAQELIDLAARWNLLIMVDHTFLYTGAVRKLKDLVTSQGLGKIKYLDSTRINLGLFQPDINVLWDLAPHDISILNFLIDEKPISVNATGVTHTNNGIENIAYLTLNYSSGFIAHFNCSWSSPVKVRLMLIGGDEKMVVYNDLEPTEKIKIYDTGYEHKTDEDKNRIMVDYRSGDIFVPKLSTTEALQNMALDFVAAIEKNGTPISNFNIGLDVVKILEASDKSLKNGGKEILI</sequence>
<dbReference type="GO" id="GO:0000166">
    <property type="term" value="F:nucleotide binding"/>
    <property type="evidence" value="ECO:0007669"/>
    <property type="project" value="InterPro"/>
</dbReference>
<dbReference type="SUPFAM" id="SSF51735">
    <property type="entry name" value="NAD(P)-binding Rossmann-fold domains"/>
    <property type="match status" value="1"/>
</dbReference>
<dbReference type="EMBL" id="CP119313">
    <property type="protein sequence ID" value="WEK19667.1"/>
    <property type="molecule type" value="Genomic_DNA"/>
</dbReference>
<name>A0AAJ6B693_9SPHI</name>
<dbReference type="SUPFAM" id="SSF55347">
    <property type="entry name" value="Glyceraldehyde-3-phosphate dehydrogenase-like, C-terminal domain"/>
    <property type="match status" value="1"/>
</dbReference>